<dbReference type="EMBL" id="LKPO01000026">
    <property type="protein sequence ID" value="OLF87850.1"/>
    <property type="molecule type" value="Genomic_DNA"/>
</dbReference>
<evidence type="ECO:0000313" key="4">
    <source>
        <dbReference type="EMBL" id="TWL41127.1"/>
    </source>
</evidence>
<keyword evidence="1" id="KW-0812">Transmembrane</keyword>
<evidence type="ECO:0000313" key="3">
    <source>
        <dbReference type="EMBL" id="OLF87850.1"/>
    </source>
</evidence>
<dbReference type="Proteomes" id="UP000429980">
    <property type="component" value="Unassembled WGS sequence"/>
</dbReference>
<evidence type="ECO:0000313" key="5">
    <source>
        <dbReference type="Proteomes" id="UP000185604"/>
    </source>
</evidence>
<dbReference type="Proteomes" id="UP001216709">
    <property type="component" value="Unassembled WGS sequence"/>
</dbReference>
<evidence type="ECO:0000313" key="2">
    <source>
        <dbReference type="EMBL" id="MDE1453557.1"/>
    </source>
</evidence>
<accession>A0A6I7TPP0</accession>
<keyword evidence="1" id="KW-0472">Membrane</keyword>
<evidence type="ECO:0000313" key="6">
    <source>
        <dbReference type="Proteomes" id="UP000429980"/>
    </source>
</evidence>
<reference evidence="3 5" key="1">
    <citation type="journal article" date="2016" name="Front. Microbiol.">
        <title>High-Level Heat Resistance of Spores of Bacillus amyloliquefaciens and Bacillus licheniformis Results from the Presence of a spoVA Operon in a Tn1546 Transposon.</title>
        <authorList>
            <person name="Berendsen E.M."/>
            <person name="Koning R.A."/>
            <person name="Boekhorst J."/>
            <person name="de Jong A."/>
            <person name="Kuipers O.P."/>
            <person name="Wells-Bennik M.H."/>
        </authorList>
    </citation>
    <scope>NUCLEOTIDE SEQUENCE [LARGE SCALE GENOMIC DNA]</scope>
    <source>
        <strain evidence="3 5">B4121</strain>
    </source>
</reference>
<dbReference type="InterPro" id="IPR006750">
    <property type="entry name" value="YdcZ"/>
</dbReference>
<keyword evidence="1" id="KW-1133">Transmembrane helix</keyword>
<protein>
    <submittedName>
        <fullName evidence="2">DMT family transporter</fullName>
    </submittedName>
    <submittedName>
        <fullName evidence="3">Membrane protein</fullName>
    </submittedName>
</protein>
<dbReference type="PANTHER" id="PTHR34821">
    <property type="entry name" value="INNER MEMBRANE PROTEIN YDCZ"/>
    <property type="match status" value="1"/>
</dbReference>
<dbReference type="Proteomes" id="UP000185604">
    <property type="component" value="Unassembled WGS sequence"/>
</dbReference>
<reference evidence="4 6" key="2">
    <citation type="submission" date="2019-06" db="EMBL/GenBank/DDBJ databases">
        <title>Genome sequence analysis of &gt;100 Bacillus licheniformis strains suggests intrinsic resistance to this species.</title>
        <authorList>
            <person name="Wels M."/>
            <person name="Siezen R.J."/>
            <person name="Johansen E."/>
            <person name="Stuer-Lauridsen B."/>
            <person name="Bjerre K."/>
            <person name="Nielsen B.K.K."/>
        </authorList>
    </citation>
    <scope>NUCLEOTIDE SEQUENCE [LARGE SCALE GENOMIC DNA]</scope>
    <source>
        <strain evidence="4 6">BAC-15381</strain>
    </source>
</reference>
<dbReference type="EMBL" id="NILF01000023">
    <property type="protein sequence ID" value="TWL41127.1"/>
    <property type="molecule type" value="Genomic_DNA"/>
</dbReference>
<gene>
    <name evidence="3" type="ORF">B4121_4302</name>
    <name evidence="4" type="ORF">CHCC15381_1926</name>
    <name evidence="2" type="ORF">PVN32_15400</name>
</gene>
<feature type="transmembrane region" description="Helical" evidence="1">
    <location>
        <begin position="39"/>
        <end position="61"/>
    </location>
</feature>
<organism evidence="3 5">
    <name type="scientific">Bacillus paralicheniformis</name>
    <dbReference type="NCBI Taxonomy" id="1648923"/>
    <lineage>
        <taxon>Bacteria</taxon>
        <taxon>Bacillati</taxon>
        <taxon>Bacillota</taxon>
        <taxon>Bacilli</taxon>
        <taxon>Bacillales</taxon>
        <taxon>Bacillaceae</taxon>
        <taxon>Bacillus</taxon>
    </lineage>
</organism>
<reference evidence="2" key="3">
    <citation type="submission" date="2022-12" db="EMBL/GenBank/DDBJ databases">
        <title>Draft Genome Sequences of Bacillus licheniformis and Bacillus paralicheniformis strains isolated from Irish skim milk powders.</title>
        <authorList>
            <person name="Lourenco A."/>
            <person name="Li F."/>
            <person name="Geraldine D."/>
            <person name="Tobin J.T."/>
            <person name="Butler F."/>
            <person name="Jordan K."/>
            <person name="Obrien T."/>
        </authorList>
    </citation>
    <scope>NUCLEOTIDE SEQUENCE</scope>
    <source>
        <strain evidence="2">3370</strain>
    </source>
</reference>
<feature type="transmembrane region" description="Helical" evidence="1">
    <location>
        <begin position="109"/>
        <end position="130"/>
    </location>
</feature>
<dbReference type="EMBL" id="JARAFO010000054">
    <property type="protein sequence ID" value="MDE1453557.1"/>
    <property type="molecule type" value="Genomic_DNA"/>
</dbReference>
<comment type="caution">
    <text evidence="3">The sequence shown here is derived from an EMBL/GenBank/DDBJ whole genome shotgun (WGS) entry which is preliminary data.</text>
</comment>
<name>A0A6I7TPP0_9BACI</name>
<feature type="transmembrane region" description="Helical" evidence="1">
    <location>
        <begin position="142"/>
        <end position="160"/>
    </location>
</feature>
<dbReference type="RefSeq" id="WP_020451514.1">
    <property type="nucleotide sequence ID" value="NZ_AP023088.1"/>
</dbReference>
<keyword evidence="6" id="KW-1185">Reference proteome</keyword>
<dbReference type="PANTHER" id="PTHR34821:SF2">
    <property type="entry name" value="INNER MEMBRANE PROTEIN YDCZ"/>
    <property type="match status" value="1"/>
</dbReference>
<dbReference type="GO" id="GO:0005886">
    <property type="term" value="C:plasma membrane"/>
    <property type="evidence" value="ECO:0007669"/>
    <property type="project" value="TreeGrafter"/>
</dbReference>
<sequence>MKNNTMNVFLYMMLGLFAGMASPIQTSINSELRNALQSPFIASLISFLVGMVILLFLTSIIEHRRLFHLNNLHTAKTFITGSPWWLWTGGILGVIFITSNILLLPIVGASLTVVLALSGQMIIALIIDHFGWFGTPKHRLNVQRMLGIVLMITGIIIIQHF</sequence>
<dbReference type="GeneID" id="56671630"/>
<evidence type="ECO:0000256" key="1">
    <source>
        <dbReference type="SAM" id="Phobius"/>
    </source>
</evidence>
<feature type="transmembrane region" description="Helical" evidence="1">
    <location>
        <begin position="82"/>
        <end position="103"/>
    </location>
</feature>
<dbReference type="AlphaFoldDB" id="A0A6I7TPP0"/>
<proteinExistence type="predicted"/>
<dbReference type="Pfam" id="PF04657">
    <property type="entry name" value="DMT_YdcZ"/>
    <property type="match status" value="1"/>
</dbReference>